<sequence>MSLWKRISSHADCEQRMAAYYNKKGLYDLRLCLAPWIEDRIMSEQITPNSTDQLEQVARRFNEDLQQKLLSTRASDQALKYRLVELCALIQRTPALELYTHLRSGLQKELQLATEKSVAVAAAGQSMPQNHYNMNNPVGMNGSYMDTTDLFGVPGSGASSVNVNMSTGVMHNAPGNVTPALMGMVPAKVELYDVHHRIVQGLNDFSVCSEKLQMFKRTFTYIYNSNNTPDAEVYKRLIEDKAAIVLGLRRSYMYYDGLQDLVTTELNNWRRQQALAGNGAQFSENTLDDIQRCFELLETFVTHLLAAVLEALSLQKDDSDLTTLREQVQVAQKNLVCSAFIVDKQPPQVMKTNTRFAASVRWLLGSQLGIHINAPTVECIIMSGMSHLNIFESNTDFDHSTELQAQRFVTRGTHVDVTNSSLAGQSSGEIQNCSSTMEYQQSNQVFSASFRNMQLKKIKRAEKKGTESVMDEKFALFFYATATMNNYQIRVWTLSMPVVVIVHGNQEPQSWATITWDNAFADIVRDPFVVTDRVTWCQLSVALNTKFGSCTQRALTSENLEFLYEKLQRDSIAGERNEYISWNQFCKEPLPERTFTFWEWFFAIMKLTKDHLLSMWKAGRITGFINKVKAQDDLMRATTGIGTFLLRFSDSELGGVTIAYVNEGGLVTMLSPWTARDFQILNLADRIRDLEMLRCLHPTDINIQPLDRDLAFGDFYTQRPEPTPRVDGYVPSTIRVQVRTSGDTGSISGTPHHPMQS</sequence>
<reference evidence="16" key="1">
    <citation type="journal article" date="2021" name="Mol. Ecol. Resour.">
        <title>Phylogenomic analyses of the genus Drosophila reveals genomic signals of climate adaptation.</title>
        <authorList>
            <person name="Li F."/>
            <person name="Rane R.V."/>
            <person name="Luria V."/>
            <person name="Xiong Z."/>
            <person name="Chen J."/>
            <person name="Li Z."/>
            <person name="Catullo R.A."/>
            <person name="Griffin P.C."/>
            <person name="Schiffer M."/>
            <person name="Pearce S."/>
            <person name="Lee S.F."/>
            <person name="McElroy K."/>
            <person name="Stocker A."/>
            <person name="Shirriffs J."/>
            <person name="Cockerell F."/>
            <person name="Coppin C."/>
            <person name="Sgro C.M."/>
            <person name="Karger A."/>
            <person name="Cain J.W."/>
            <person name="Weber J.A."/>
            <person name="Santpere G."/>
            <person name="Kirschner M.W."/>
            <person name="Hoffmann A.A."/>
            <person name="Oakeshott J.G."/>
            <person name="Zhang G."/>
        </authorList>
    </citation>
    <scope>NUCLEOTIDE SEQUENCE</scope>
    <source>
        <strain evidence="16">BGI-SZ-2011g</strain>
    </source>
</reference>
<evidence type="ECO:0000313" key="17">
    <source>
        <dbReference type="Proteomes" id="UP001200034"/>
    </source>
</evidence>
<keyword evidence="7 14" id="KW-0805">Transcription regulation</keyword>
<evidence type="ECO:0000256" key="3">
    <source>
        <dbReference type="ARBA" id="ARBA00005586"/>
    </source>
</evidence>
<dbReference type="Pfam" id="PF02864">
    <property type="entry name" value="STAT_bind"/>
    <property type="match status" value="1"/>
</dbReference>
<dbReference type="EMBL" id="JAJJHW010000824">
    <property type="protein sequence ID" value="KAH8381375.1"/>
    <property type="molecule type" value="Genomic_DNA"/>
</dbReference>
<dbReference type="InterPro" id="IPR036535">
    <property type="entry name" value="STAT_N_sf"/>
</dbReference>
<dbReference type="InterPro" id="IPR000980">
    <property type="entry name" value="SH2"/>
</dbReference>
<dbReference type="SUPFAM" id="SSF47655">
    <property type="entry name" value="STAT"/>
    <property type="match status" value="1"/>
</dbReference>
<dbReference type="Pfam" id="PF00017">
    <property type="entry name" value="SH2"/>
    <property type="match status" value="1"/>
</dbReference>
<dbReference type="CDD" id="cd14786">
    <property type="entry name" value="STAT_CCD"/>
    <property type="match status" value="1"/>
</dbReference>
<evidence type="ECO:0000256" key="10">
    <source>
        <dbReference type="ARBA" id="ARBA00023163"/>
    </source>
</evidence>
<keyword evidence="11 14" id="KW-0539">Nucleus</keyword>
<dbReference type="InterPro" id="IPR048988">
    <property type="entry name" value="STAT_linker"/>
</dbReference>
<keyword evidence="9 14" id="KW-0010">Activator</keyword>
<dbReference type="InterPro" id="IPR008967">
    <property type="entry name" value="p53-like_TF_DNA-bd_sf"/>
</dbReference>
<dbReference type="Pfam" id="PF02865">
    <property type="entry name" value="STAT_int"/>
    <property type="match status" value="1"/>
</dbReference>
<dbReference type="Gene3D" id="1.10.238.10">
    <property type="entry name" value="EF-hand"/>
    <property type="match status" value="1"/>
</dbReference>
<dbReference type="PROSITE" id="PS50001">
    <property type="entry name" value="SH2"/>
    <property type="match status" value="1"/>
</dbReference>
<dbReference type="GO" id="GO:0005737">
    <property type="term" value="C:cytoplasm"/>
    <property type="evidence" value="ECO:0007669"/>
    <property type="project" value="UniProtKB-SubCell"/>
</dbReference>
<keyword evidence="17" id="KW-1185">Reference proteome</keyword>
<feature type="domain" description="SH2" evidence="15">
    <location>
        <begin position="616"/>
        <end position="680"/>
    </location>
</feature>
<dbReference type="Pfam" id="PF21354">
    <property type="entry name" value="STAT_linker"/>
    <property type="match status" value="1"/>
</dbReference>
<evidence type="ECO:0000256" key="8">
    <source>
        <dbReference type="ARBA" id="ARBA00023125"/>
    </source>
</evidence>
<evidence type="ECO:0000256" key="9">
    <source>
        <dbReference type="ARBA" id="ARBA00023159"/>
    </source>
</evidence>
<dbReference type="GO" id="GO:0007166">
    <property type="term" value="P:cell surface receptor signaling pathway"/>
    <property type="evidence" value="ECO:0007669"/>
    <property type="project" value="UniProtKB-ARBA"/>
</dbReference>
<evidence type="ECO:0000256" key="2">
    <source>
        <dbReference type="ARBA" id="ARBA00004496"/>
    </source>
</evidence>
<dbReference type="GO" id="GO:0001228">
    <property type="term" value="F:DNA-binding transcription activator activity, RNA polymerase II-specific"/>
    <property type="evidence" value="ECO:0007669"/>
    <property type="project" value="UniProtKB-ARBA"/>
</dbReference>
<evidence type="ECO:0000256" key="5">
    <source>
        <dbReference type="ARBA" id="ARBA00022553"/>
    </source>
</evidence>
<comment type="caution">
    <text evidence="16">The sequence shown here is derived from an EMBL/GenBank/DDBJ whole genome shotgun (WGS) entry which is preliminary data.</text>
</comment>
<dbReference type="SUPFAM" id="SSF55550">
    <property type="entry name" value="SH2 domain"/>
    <property type="match status" value="1"/>
</dbReference>
<evidence type="ECO:0000256" key="6">
    <source>
        <dbReference type="ARBA" id="ARBA00022999"/>
    </source>
</evidence>
<evidence type="ECO:0000256" key="4">
    <source>
        <dbReference type="ARBA" id="ARBA00022490"/>
    </source>
</evidence>
<comment type="subunit">
    <text evidence="12">Forms a homodimer or a heterodimer with a related family member.</text>
</comment>
<evidence type="ECO:0000256" key="11">
    <source>
        <dbReference type="ARBA" id="ARBA00023242"/>
    </source>
</evidence>
<evidence type="ECO:0000256" key="12">
    <source>
        <dbReference type="ARBA" id="ARBA00064301"/>
    </source>
</evidence>
<accession>A0AAD4K721</accession>
<dbReference type="InterPro" id="IPR012345">
    <property type="entry name" value="STAT_TF_DNA-bd_N"/>
</dbReference>
<protein>
    <recommendedName>
        <fullName evidence="14">Signal transducer and activator of transcription</fullName>
    </recommendedName>
</protein>
<gene>
    <name evidence="16" type="ORF">KR093_003903</name>
</gene>
<dbReference type="Gene3D" id="2.60.40.630">
    <property type="entry name" value="STAT transcription factor, DNA-binding domain"/>
    <property type="match status" value="1"/>
</dbReference>
<evidence type="ECO:0000256" key="1">
    <source>
        <dbReference type="ARBA" id="ARBA00004123"/>
    </source>
</evidence>
<keyword evidence="8 14" id="KW-0238">DNA-binding</keyword>
<dbReference type="SMART" id="SM00964">
    <property type="entry name" value="STAT_int"/>
    <property type="match status" value="1"/>
</dbReference>
<comment type="subcellular location">
    <subcellularLocation>
        <location evidence="2 14">Cytoplasm</location>
    </subcellularLocation>
    <subcellularLocation>
        <location evidence="1 14">Nucleus</location>
    </subcellularLocation>
</comment>
<dbReference type="FunFam" id="2.60.40.630:FF:000003">
    <property type="entry name" value="Signal transducer and transcription activator 6"/>
    <property type="match status" value="1"/>
</dbReference>
<keyword evidence="4 14" id="KW-0963">Cytoplasm</keyword>
<dbReference type="GO" id="GO:0005634">
    <property type="term" value="C:nucleus"/>
    <property type="evidence" value="ECO:0007669"/>
    <property type="project" value="UniProtKB-SubCell"/>
</dbReference>
<dbReference type="InterPro" id="IPR013801">
    <property type="entry name" value="STAT_TF_DNA-bd"/>
</dbReference>
<dbReference type="PANTHER" id="PTHR11801">
    <property type="entry name" value="SIGNAL TRANSDUCER AND ACTIVATOR OF TRANSCRIPTION"/>
    <property type="match status" value="1"/>
</dbReference>
<name>A0AAD4K721_9MUSC</name>
<evidence type="ECO:0000256" key="13">
    <source>
        <dbReference type="PROSITE-ProRule" id="PRU00191"/>
    </source>
</evidence>
<dbReference type="Gene3D" id="1.10.532.10">
    <property type="entry name" value="STAT transcription factor, N-terminal domain"/>
    <property type="match status" value="1"/>
</dbReference>
<keyword evidence="10 14" id="KW-0804">Transcription</keyword>
<dbReference type="Pfam" id="PF01017">
    <property type="entry name" value="STAT_alpha"/>
    <property type="match status" value="1"/>
</dbReference>
<feature type="non-terminal residue" evidence="16">
    <location>
        <position position="1"/>
    </location>
</feature>
<dbReference type="AlphaFoldDB" id="A0AAD4K721"/>
<dbReference type="Gene3D" id="1.20.1050.20">
    <property type="entry name" value="STAT transcription factor, all-alpha domain"/>
    <property type="match status" value="1"/>
</dbReference>
<dbReference type="Gene3D" id="3.30.505.10">
    <property type="entry name" value="SH2 domain"/>
    <property type="match status" value="1"/>
</dbReference>
<dbReference type="Proteomes" id="UP001200034">
    <property type="component" value="Unassembled WGS sequence"/>
</dbReference>
<dbReference type="FunFam" id="1.10.238.10:FF:000029">
    <property type="entry name" value="Signal transducer and transcription activator 6"/>
    <property type="match status" value="1"/>
</dbReference>
<dbReference type="CDD" id="cd09919">
    <property type="entry name" value="SH2_STAT_family"/>
    <property type="match status" value="1"/>
</dbReference>
<dbReference type="InterPro" id="IPR036860">
    <property type="entry name" value="SH2_dom_sf"/>
</dbReference>
<evidence type="ECO:0000256" key="14">
    <source>
        <dbReference type="RuleBase" id="RU046415"/>
    </source>
</evidence>
<evidence type="ECO:0000313" key="16">
    <source>
        <dbReference type="EMBL" id="KAH8381375.1"/>
    </source>
</evidence>
<dbReference type="InterPro" id="IPR013800">
    <property type="entry name" value="STAT_TF_alpha"/>
</dbReference>
<keyword evidence="5 14" id="KW-0597">Phosphoprotein</keyword>
<proteinExistence type="inferred from homology"/>
<dbReference type="GO" id="GO:0000977">
    <property type="term" value="F:RNA polymerase II transcription regulatory region sequence-specific DNA binding"/>
    <property type="evidence" value="ECO:0007669"/>
    <property type="project" value="UniProtKB-ARBA"/>
</dbReference>
<comment type="similarity">
    <text evidence="3 14">Belongs to the transcription factor STAT family.</text>
</comment>
<organism evidence="16 17">
    <name type="scientific">Drosophila rubida</name>
    <dbReference type="NCBI Taxonomy" id="30044"/>
    <lineage>
        <taxon>Eukaryota</taxon>
        <taxon>Metazoa</taxon>
        <taxon>Ecdysozoa</taxon>
        <taxon>Arthropoda</taxon>
        <taxon>Hexapoda</taxon>
        <taxon>Insecta</taxon>
        <taxon>Pterygota</taxon>
        <taxon>Neoptera</taxon>
        <taxon>Endopterygota</taxon>
        <taxon>Diptera</taxon>
        <taxon>Brachycera</taxon>
        <taxon>Muscomorpha</taxon>
        <taxon>Ephydroidea</taxon>
        <taxon>Drosophilidae</taxon>
        <taxon>Drosophila</taxon>
    </lineage>
</organism>
<evidence type="ECO:0000259" key="15">
    <source>
        <dbReference type="PROSITE" id="PS50001"/>
    </source>
</evidence>
<dbReference type="SUPFAM" id="SSF49417">
    <property type="entry name" value="p53-like transcription factors"/>
    <property type="match status" value="1"/>
</dbReference>
<dbReference type="CDD" id="cd14801">
    <property type="entry name" value="STAT_DBD"/>
    <property type="match status" value="1"/>
</dbReference>
<evidence type="ECO:0000256" key="7">
    <source>
        <dbReference type="ARBA" id="ARBA00023015"/>
    </source>
</evidence>
<dbReference type="InterPro" id="IPR015988">
    <property type="entry name" value="STAT_TF_CC"/>
</dbReference>
<dbReference type="InterPro" id="IPR001217">
    <property type="entry name" value="STAT"/>
</dbReference>
<dbReference type="InterPro" id="IPR013799">
    <property type="entry name" value="STAT_TF_prot_interaction"/>
</dbReference>
<keyword evidence="6 13" id="KW-0727">SH2 domain</keyword>